<dbReference type="Gene3D" id="3.40.50.620">
    <property type="entry name" value="HUPs"/>
    <property type="match status" value="2"/>
</dbReference>
<evidence type="ECO:0000313" key="5">
    <source>
        <dbReference type="Proteomes" id="UP000192726"/>
    </source>
</evidence>
<dbReference type="InterPro" id="IPR006016">
    <property type="entry name" value="UspA"/>
</dbReference>
<dbReference type="PANTHER" id="PTHR46268:SF6">
    <property type="entry name" value="UNIVERSAL STRESS PROTEIN UP12"/>
    <property type="match status" value="1"/>
</dbReference>
<feature type="domain" description="UspA" evidence="3">
    <location>
        <begin position="157"/>
        <end position="288"/>
    </location>
</feature>
<protein>
    <submittedName>
        <fullName evidence="4">Stress protein</fullName>
    </submittedName>
</protein>
<dbReference type="OrthoDB" id="3871731at2"/>
<evidence type="ECO:0000256" key="1">
    <source>
        <dbReference type="ARBA" id="ARBA00008791"/>
    </source>
</evidence>
<evidence type="ECO:0000259" key="3">
    <source>
        <dbReference type="Pfam" id="PF00582"/>
    </source>
</evidence>
<evidence type="ECO:0000256" key="2">
    <source>
        <dbReference type="SAM" id="MobiDB-lite"/>
    </source>
</evidence>
<accession>A0A1V0TQA8</accession>
<dbReference type="SUPFAM" id="SSF52402">
    <property type="entry name" value="Adenine nucleotide alpha hydrolases-like"/>
    <property type="match status" value="2"/>
</dbReference>
<dbReference type="CDD" id="cd00293">
    <property type="entry name" value="USP-like"/>
    <property type="match status" value="1"/>
</dbReference>
<feature type="domain" description="UspA" evidence="3">
    <location>
        <begin position="9"/>
        <end position="134"/>
    </location>
</feature>
<dbReference type="EMBL" id="CP020569">
    <property type="protein sequence ID" value="ARF55137.1"/>
    <property type="molecule type" value="Genomic_DNA"/>
</dbReference>
<dbReference type="RefSeq" id="WP_083105049.1">
    <property type="nucleotide sequence ID" value="NZ_CP020569.1"/>
</dbReference>
<dbReference type="PRINTS" id="PR01438">
    <property type="entry name" value="UNVRSLSTRESS"/>
</dbReference>
<keyword evidence="5" id="KW-1185">Reference proteome</keyword>
<dbReference type="PANTHER" id="PTHR46268">
    <property type="entry name" value="STRESS RESPONSE PROTEIN NHAX"/>
    <property type="match status" value="1"/>
</dbReference>
<dbReference type="KEGG" id="sgv:B1H19_13845"/>
<comment type="similarity">
    <text evidence="1">Belongs to the universal stress protein A family.</text>
</comment>
<reference evidence="4 5" key="1">
    <citation type="submission" date="2017-04" db="EMBL/GenBank/DDBJ databases">
        <title>Complete Genome Sequence of Streptomyces gilvosporeus F607, a Capable Producer of Natamycin.</title>
        <authorList>
            <person name="Zong G."/>
            <person name="Zhong C."/>
            <person name="Fu J."/>
            <person name="Qin R."/>
            <person name="Cao G."/>
        </authorList>
    </citation>
    <scope>NUCLEOTIDE SEQUENCE [LARGE SCALE GENOMIC DNA]</scope>
    <source>
        <strain evidence="4 5">F607</strain>
    </source>
</reference>
<dbReference type="InterPro" id="IPR006015">
    <property type="entry name" value="Universal_stress_UspA"/>
</dbReference>
<feature type="region of interest" description="Disordered" evidence="2">
    <location>
        <begin position="287"/>
        <end position="309"/>
    </location>
</feature>
<proteinExistence type="inferred from homology"/>
<dbReference type="AlphaFoldDB" id="A0A1V0TQA8"/>
<sequence length="309" mass="32300">MADSGSLPVVVAVDGSVDGERALRWAAEAARLRSVTLQVVHVWPYVTAHQVAADDATGDPVLDELRAQPLARSLPEAEFRSLSGLTGSQLPTLGDGAHLLVLGSRGRGGFAALLLGSNGLACADRSACPVVVVPRPDRAGTRCDEDGERLPPDVPQVTLGLDASAGEPGAVGFALAEASRRGARLKIVSGYAWPERVPPVVAEGAVHAATQREYERALDARLADALAPYRARYPEADVEVELRNADAAGQLVAASRDSDLVVVGRRRRLGPVAHAVLLHAACPIAVVPEPPEQRGPRPRPAQSMPKAAG</sequence>
<gene>
    <name evidence="4" type="ORF">B1H19_13845</name>
</gene>
<organism evidence="4 5">
    <name type="scientific">Streptomyces gilvosporeus</name>
    <dbReference type="NCBI Taxonomy" id="553510"/>
    <lineage>
        <taxon>Bacteria</taxon>
        <taxon>Bacillati</taxon>
        <taxon>Actinomycetota</taxon>
        <taxon>Actinomycetes</taxon>
        <taxon>Kitasatosporales</taxon>
        <taxon>Streptomycetaceae</taxon>
        <taxon>Streptomyces</taxon>
    </lineage>
</organism>
<dbReference type="InterPro" id="IPR014729">
    <property type="entry name" value="Rossmann-like_a/b/a_fold"/>
</dbReference>
<evidence type="ECO:0000313" key="4">
    <source>
        <dbReference type="EMBL" id="ARF55137.1"/>
    </source>
</evidence>
<dbReference type="STRING" id="553510.B1H19_13845"/>
<dbReference type="Proteomes" id="UP000192726">
    <property type="component" value="Chromosome"/>
</dbReference>
<dbReference type="Pfam" id="PF00582">
    <property type="entry name" value="Usp"/>
    <property type="match status" value="2"/>
</dbReference>
<name>A0A1V0TQA8_9ACTN</name>